<dbReference type="EMBL" id="AFBI03000100">
    <property type="protein sequence ID" value="EJW01949.1"/>
    <property type="molecule type" value="Genomic_DNA"/>
</dbReference>
<organism evidence="1 2">
    <name type="scientific">Edhazardia aedis (strain USNM 41457)</name>
    <name type="common">Microsporidian parasite</name>
    <dbReference type="NCBI Taxonomy" id="1003232"/>
    <lineage>
        <taxon>Eukaryota</taxon>
        <taxon>Fungi</taxon>
        <taxon>Fungi incertae sedis</taxon>
        <taxon>Microsporidia</taxon>
        <taxon>Edhazardia</taxon>
    </lineage>
</organism>
<protein>
    <submittedName>
        <fullName evidence="1">Uncharacterized protein</fullName>
    </submittedName>
</protein>
<reference evidence="1 2" key="1">
    <citation type="submission" date="2011-08" db="EMBL/GenBank/DDBJ databases">
        <authorList>
            <person name="Liu Z.J."/>
            <person name="Shi F.L."/>
            <person name="Lu J.Q."/>
            <person name="Li M."/>
            <person name="Wang Z.L."/>
        </authorList>
    </citation>
    <scope>NUCLEOTIDE SEQUENCE [LARGE SCALE GENOMIC DNA]</scope>
    <source>
        <strain evidence="1 2">USNM 41457</strain>
    </source>
</reference>
<dbReference type="Proteomes" id="UP000003163">
    <property type="component" value="Unassembled WGS sequence"/>
</dbReference>
<dbReference type="InParanoid" id="J9D301"/>
<evidence type="ECO:0000313" key="2">
    <source>
        <dbReference type="Proteomes" id="UP000003163"/>
    </source>
</evidence>
<name>J9D301_EDHAE</name>
<reference evidence="2" key="2">
    <citation type="submission" date="2015-07" db="EMBL/GenBank/DDBJ databases">
        <title>Contrasting host-pathogen interactions and genome evolution in two generalist and specialist microsporidian pathogens of mosquitoes.</title>
        <authorList>
            <consortium name="The Broad Institute Genomics Platform"/>
            <consortium name="The Broad Institute Genome Sequencing Center for Infectious Disease"/>
            <person name="Cuomo C.A."/>
            <person name="Sanscrainte N.D."/>
            <person name="Goldberg J.M."/>
            <person name="Heiman D."/>
            <person name="Young S."/>
            <person name="Zeng Q."/>
            <person name="Becnel J.J."/>
            <person name="Birren B.W."/>
        </authorList>
    </citation>
    <scope>NUCLEOTIDE SEQUENCE [LARGE SCALE GENOMIC DNA]</scope>
    <source>
        <strain evidence="2">USNM 41457</strain>
    </source>
</reference>
<proteinExistence type="predicted"/>
<comment type="caution">
    <text evidence="1">The sequence shown here is derived from an EMBL/GenBank/DDBJ whole genome shotgun (WGS) entry which is preliminary data.</text>
</comment>
<dbReference type="AlphaFoldDB" id="J9D301"/>
<evidence type="ECO:0000313" key="1">
    <source>
        <dbReference type="EMBL" id="EJW01949.1"/>
    </source>
</evidence>
<dbReference type="VEuPathDB" id="MicrosporidiaDB:EDEG_03575"/>
<dbReference type="HOGENOM" id="CLU_1224758_0_0_1"/>
<keyword evidence="2" id="KW-1185">Reference proteome</keyword>
<sequence length="226" mass="26908">MRYQQNNLFKFLYSSQVLRYIQLLYLCVNFVKASQPELKKSKANPPLWPEPYFSSENHFDDIIEKIMKLLKTAEEIRDGDIINDESLLRYKSCQYPLVLKEYASEAVILCTSLLNDSNNMTTENLKKFLDFEQFFIEAEAYEPNPITSYFVFSCRHKSAQLFNLYLKEKMEDLIELPLRIHGFHSDELDEIIRKMAGPVIERIDIIYNEVWMRFFNTPMSDMCRMQ</sequence>
<gene>
    <name evidence="1" type="ORF">EDEG_03575</name>
</gene>
<accession>J9D301</accession>